<proteinExistence type="predicted"/>
<dbReference type="Proteomes" id="UP001601059">
    <property type="component" value="Unassembled WGS sequence"/>
</dbReference>
<dbReference type="GO" id="GO:0016787">
    <property type="term" value="F:hydrolase activity"/>
    <property type="evidence" value="ECO:0007669"/>
    <property type="project" value="UniProtKB-KW"/>
</dbReference>
<name>A0ABW6K8X4_9BACI</name>
<dbReference type="Gene3D" id="3.40.50.1240">
    <property type="entry name" value="Phosphoglycerate mutase-like"/>
    <property type="match status" value="1"/>
</dbReference>
<dbReference type="InterPro" id="IPR050275">
    <property type="entry name" value="PGM_Phosphatase"/>
</dbReference>
<evidence type="ECO:0000313" key="1">
    <source>
        <dbReference type="EMBL" id="MFE8700632.1"/>
    </source>
</evidence>
<dbReference type="InterPro" id="IPR029033">
    <property type="entry name" value="His_PPase_superfam"/>
</dbReference>
<dbReference type="EMBL" id="JBIACK010000003">
    <property type="protein sequence ID" value="MFE8700632.1"/>
    <property type="molecule type" value="Genomic_DNA"/>
</dbReference>
<accession>A0ABW6K8X4</accession>
<dbReference type="SMART" id="SM00855">
    <property type="entry name" value="PGAM"/>
    <property type="match status" value="1"/>
</dbReference>
<dbReference type="EC" id="3.1.3.-" evidence="1"/>
<keyword evidence="2" id="KW-1185">Reference proteome</keyword>
<organism evidence="1 2">
    <name type="scientific">Cytobacillus spartinae</name>
    <dbReference type="NCBI Taxonomy" id="3299023"/>
    <lineage>
        <taxon>Bacteria</taxon>
        <taxon>Bacillati</taxon>
        <taxon>Bacillota</taxon>
        <taxon>Bacilli</taxon>
        <taxon>Bacillales</taxon>
        <taxon>Bacillaceae</taxon>
        <taxon>Cytobacillus</taxon>
    </lineage>
</organism>
<keyword evidence="1" id="KW-0378">Hydrolase</keyword>
<dbReference type="SUPFAM" id="SSF53254">
    <property type="entry name" value="Phosphoglycerate mutase-like"/>
    <property type="match status" value="1"/>
</dbReference>
<evidence type="ECO:0000313" key="2">
    <source>
        <dbReference type="Proteomes" id="UP001601059"/>
    </source>
</evidence>
<dbReference type="Pfam" id="PF00300">
    <property type="entry name" value="His_Phos_1"/>
    <property type="match status" value="1"/>
</dbReference>
<protein>
    <submittedName>
        <fullName evidence="1">Histidine phosphatase family protein</fullName>
        <ecNumber evidence="1">3.1.3.-</ecNumber>
    </submittedName>
</protein>
<dbReference type="CDD" id="cd07067">
    <property type="entry name" value="HP_PGM_like"/>
    <property type="match status" value="1"/>
</dbReference>
<gene>
    <name evidence="1" type="ORF">ACFYKX_08410</name>
</gene>
<sequence length="204" mass="23022">MELLVIRHGQSEADLLGVHEGRADYPLTALGERQAFKMAEYIYKHFPPDVILTSPLIRARRTAFILQDIVGCECVEEQDLMEYNNGILAGLKKDEALVKFPIPKGGRPAHIPIQDGESELQFRYRAEAVFSKIVTEYSGLNRVAIVSHGGLISNFIKAFLKQPINSEFVFPTGDTGFHLLQIKDNSRVVRFMNRQEHLGERDLG</sequence>
<reference evidence="1 2" key="1">
    <citation type="submission" date="2024-08" db="EMBL/GenBank/DDBJ databases">
        <title>Two novel Cytobacillus novel species.</title>
        <authorList>
            <person name="Liu G."/>
        </authorList>
    </citation>
    <scope>NUCLEOTIDE SEQUENCE [LARGE SCALE GENOMIC DNA]</scope>
    <source>
        <strain evidence="1 2">FJAT-54145</strain>
    </source>
</reference>
<comment type="caution">
    <text evidence="1">The sequence shown here is derived from an EMBL/GenBank/DDBJ whole genome shotgun (WGS) entry which is preliminary data.</text>
</comment>
<dbReference type="PANTHER" id="PTHR48100">
    <property type="entry name" value="BROAD-SPECIFICITY PHOSPHATASE YOR283W-RELATED"/>
    <property type="match status" value="1"/>
</dbReference>
<dbReference type="InterPro" id="IPR013078">
    <property type="entry name" value="His_Pase_superF_clade-1"/>
</dbReference>
<dbReference type="RefSeq" id="WP_389360010.1">
    <property type="nucleotide sequence ID" value="NZ_JBIACK010000003.1"/>
</dbReference>